<evidence type="ECO:0000256" key="1">
    <source>
        <dbReference type="SAM" id="MobiDB-lite"/>
    </source>
</evidence>
<dbReference type="RefSeq" id="WP_072822330.1">
    <property type="nucleotide sequence ID" value="NZ_LT670849.1"/>
</dbReference>
<dbReference type="GO" id="GO:0008289">
    <property type="term" value="F:lipid binding"/>
    <property type="evidence" value="ECO:0007669"/>
    <property type="project" value="InterPro"/>
</dbReference>
<dbReference type="Pfam" id="PF01442">
    <property type="entry name" value="Apolipoprotein"/>
    <property type="match status" value="4"/>
</dbReference>
<name>A0A1M7UIS3_9BRAD</name>
<dbReference type="Gene3D" id="1.20.120.20">
    <property type="entry name" value="Apolipoprotein"/>
    <property type="match status" value="4"/>
</dbReference>
<feature type="compositionally biased region" description="Polar residues" evidence="1">
    <location>
        <begin position="1525"/>
        <end position="1538"/>
    </location>
</feature>
<evidence type="ECO:0000313" key="4">
    <source>
        <dbReference type="Proteomes" id="UP000184096"/>
    </source>
</evidence>
<feature type="region of interest" description="Disordered" evidence="1">
    <location>
        <begin position="22"/>
        <end position="80"/>
    </location>
</feature>
<dbReference type="GO" id="GO:0042157">
    <property type="term" value="P:lipoprotein metabolic process"/>
    <property type="evidence" value="ECO:0007669"/>
    <property type="project" value="InterPro"/>
</dbReference>
<dbReference type="GO" id="GO:0006869">
    <property type="term" value="P:lipid transport"/>
    <property type="evidence" value="ECO:0007669"/>
    <property type="project" value="InterPro"/>
</dbReference>
<keyword evidence="2" id="KW-1133">Transmembrane helix</keyword>
<keyword evidence="2" id="KW-0472">Membrane</keyword>
<dbReference type="PANTHER" id="PTHR18976">
    <property type="entry name" value="APOLIPOPROTEIN"/>
    <property type="match status" value="1"/>
</dbReference>
<keyword evidence="2" id="KW-0812">Transmembrane</keyword>
<proteinExistence type="predicted"/>
<feature type="transmembrane region" description="Helical" evidence="2">
    <location>
        <begin position="150"/>
        <end position="173"/>
    </location>
</feature>
<dbReference type="EMBL" id="LT670849">
    <property type="protein sequence ID" value="SHN82826.1"/>
    <property type="molecule type" value="Genomic_DNA"/>
</dbReference>
<dbReference type="Proteomes" id="UP000184096">
    <property type="component" value="Chromosome I"/>
</dbReference>
<organism evidence="3 4">
    <name type="scientific">Bradyrhizobium erythrophlei</name>
    <dbReference type="NCBI Taxonomy" id="1437360"/>
    <lineage>
        <taxon>Bacteria</taxon>
        <taxon>Pseudomonadati</taxon>
        <taxon>Pseudomonadota</taxon>
        <taxon>Alphaproteobacteria</taxon>
        <taxon>Hyphomicrobiales</taxon>
        <taxon>Nitrobacteraceae</taxon>
        <taxon>Bradyrhizobium</taxon>
    </lineage>
</organism>
<dbReference type="OrthoDB" id="9777715at2"/>
<reference evidence="4" key="1">
    <citation type="submission" date="2016-11" db="EMBL/GenBank/DDBJ databases">
        <authorList>
            <person name="Varghese N."/>
            <person name="Submissions S."/>
        </authorList>
    </citation>
    <scope>NUCLEOTIDE SEQUENCE [LARGE SCALE GENOMIC DNA]</scope>
    <source>
        <strain evidence="4">GAS401</strain>
    </source>
</reference>
<dbReference type="InterPro" id="IPR050163">
    <property type="entry name" value="Apolipoprotein_A1/A4/E"/>
</dbReference>
<feature type="compositionally biased region" description="Polar residues" evidence="1">
    <location>
        <begin position="64"/>
        <end position="77"/>
    </location>
</feature>
<dbReference type="GO" id="GO:0005576">
    <property type="term" value="C:extracellular region"/>
    <property type="evidence" value="ECO:0007669"/>
    <property type="project" value="InterPro"/>
</dbReference>
<evidence type="ECO:0000256" key="2">
    <source>
        <dbReference type="SAM" id="Phobius"/>
    </source>
</evidence>
<dbReference type="PANTHER" id="PTHR18976:SF34">
    <property type="entry name" value="LIPID-BINDING PROTEIN"/>
    <property type="match status" value="1"/>
</dbReference>
<dbReference type="SUPFAM" id="SSF58113">
    <property type="entry name" value="Apolipoprotein A-I"/>
    <property type="match status" value="1"/>
</dbReference>
<gene>
    <name evidence="3" type="ORF">SAMN05444170_5275</name>
</gene>
<feature type="transmembrane region" description="Helical" evidence="2">
    <location>
        <begin position="115"/>
        <end position="138"/>
    </location>
</feature>
<dbReference type="InterPro" id="IPR000074">
    <property type="entry name" value="ApoA_E"/>
</dbReference>
<feature type="region of interest" description="Disordered" evidence="1">
    <location>
        <begin position="1447"/>
        <end position="1548"/>
    </location>
</feature>
<protein>
    <submittedName>
        <fullName evidence="3">Apolipoprotein A1/A4/E domain-containing protein</fullName>
    </submittedName>
</protein>
<accession>A0A1M7UIS3</accession>
<keyword evidence="3" id="KW-0449">Lipoprotein</keyword>
<sequence>MANTPKKVKDPTEVALSAIQEALNIADNSPGTDSRNDTRSAARNEPAPEVTASAPSFDEPFNVNEPSFDTRSNNDRPSFNPIEETRVARRAANDDREAIGQALQALQRGRAGRNAYTFAAIASLVWIIAGALLAAGFWSSITAAAGQGAGGVLALAALIALLAAPALMFFFMANLSSRGRELQAIAQSMAHVAMRFSDPETAASDSMVTVGQAIRREVAAMGDGIERAIARAGELETLVANEVAALERAYSDNEVRIRALLQDIAHQRDNLVGQAEQVRSAISGVQIDLRHDIALISDAIASRVDEVAKSITGALEERGSHITSALSNAGDNMILALGERGGDLLDRLEEASAETTRAVLDASERLTTSLNFKTGHVHDEFVELADRVHDMLNERLDRVTADFEQRSATIVDGISDRTEQVHDSLKNSSDSLLLELELRSGDLVNKIDESGNRLASKILSSGEKASDSLDVTVNSLVAKVVSQTESAHDALSLQMSSFDELVKNQGSELAERFARDSGTLGALITRHISEFDRTVKTFGGEIVDRMGQRTSDIAETLKGYVDNFDSRLTSNGGEITASLDQRLLQFETTLHGRVEHLDTSMDGKIKAFDEAINGRLKSLEQTFDTRAQSVTETIDGRLNTLTTSLTDGAAQAVAAIDQRIASAHETIDGRSHQLTETITARFQEIHRGIESRIGAVATDIDTRVSQFEELLDSRIEAVAGRIESSGREASEGLVARAEQLSAGIKSHVEDAERSLANLVVNTSETIQTSARSAQQSLLGVSSEVGAQLKLTSSEVERALTAVGGSAANSIVTSARDAQTTLVTASSDAANQVKALATDIERSLSAAGSATAASILASARDVQTTLVSASSEAANQVKSLAADVERSLSASGSATAAAILGGAREAQTTLVGASSEASDHVKTLAADVERTLTAVGSDTAASILNSAREAQASLTATSADAASQIRSISNDLERALSTVTANTTDRITATAQTAQQALVTASNEAASKVKSTTADVERSVLAASSSFGTAMTGKTDEIVSYVQQQTDRLSQTIDSKRGALVEAIGARTTQLTVEVDRVTAEALRAIETRGQGFSQAMLGNSSEVARNITSAGELATSTINKSLKDLELASKTAIDQSRQVSIAAVTEMQETSKILRTDTVALFERLREGNILLQEVLTGAHDNLNSLERALVTRVADFVSAMNDVTTRNGAATQTLEDQLSVFNSKTAKALDDLHSLSGQFDIHGKALVEAAAVVEQSNRSTTTSLAERKSTLESLVTTIDLRTTDLDQRLSRFTSLLDESLAAAEERARDIARVVAETAGAGSAAISRQFEAVRMAAEEERRQTADTMAEIYQQSTEEADAMFKQSADKFANMVGSMKQMAGEMQRELEATRNELRRGVLEMPQEAADSTAQMRKVIVDQIEALAELNRIVAHHGRGLDVVSTGRTNTSAYREEEPALAAVGGRTERPAPAQRGNSASNLPPPDLGMPAARRTEAPPVAPAVPSSQGQDGWLSDLLSRTDGAGAPQQSPQRGGRTANQSGGGNPLESLSLDIGRLMDRNLAAEMWDRYQRGESKAFSKRLYTPAGQKAFDEVARKYRSDRNFKQTVDRYIAEFERLLDEVAREDRGPQALRGHLTSETGLVYTLLAHAAGRLG</sequence>
<evidence type="ECO:0000313" key="3">
    <source>
        <dbReference type="EMBL" id="SHN82826.1"/>
    </source>
</evidence>
<keyword evidence="4" id="KW-1185">Reference proteome</keyword>